<organism evidence="1 2">
    <name type="scientific">Thermosulfuriphilus ammonigenes</name>
    <dbReference type="NCBI Taxonomy" id="1936021"/>
    <lineage>
        <taxon>Bacteria</taxon>
        <taxon>Pseudomonadati</taxon>
        <taxon>Thermodesulfobacteriota</taxon>
        <taxon>Thermodesulfobacteria</taxon>
        <taxon>Thermodesulfobacteriales</taxon>
        <taxon>Thermodesulfobacteriaceae</taxon>
        <taxon>Thermosulfuriphilus</taxon>
    </lineage>
</organism>
<dbReference type="AlphaFoldDB" id="A0A6G7PYI1"/>
<evidence type="ECO:0000313" key="2">
    <source>
        <dbReference type="Proteomes" id="UP000502179"/>
    </source>
</evidence>
<dbReference type="InterPro" id="IPR036520">
    <property type="entry name" value="UPF0759_sf"/>
</dbReference>
<dbReference type="PANTHER" id="PTHR30348:SF4">
    <property type="entry name" value="DUF72 DOMAIN-CONTAINING PROTEIN"/>
    <property type="match status" value="1"/>
</dbReference>
<dbReference type="PANTHER" id="PTHR30348">
    <property type="entry name" value="UNCHARACTERIZED PROTEIN YECE"/>
    <property type="match status" value="1"/>
</dbReference>
<accession>A0A6G7PYI1</accession>
<sequence>MEKRIYVGTCGFNISLARYVRLFDALEVNSTFYRFPTERSLKNWQKIFSQAQGFFLSLKAYQGLTHPISSPTWRRSSLTREELQALSERVGCLKLTPETEEFVSRSMKLIARLKADFWLFQLPKSCKERAGGIKAFFESLKDKFETTPLLGLEIRWSDPDLLEELNRTLSVLPVFDPFINADLTERFFPRLSTLYLRLHGGYERGRINYDKSYSDQELLWLRGMLQDSAAERIFVLFNNLRMYEDAQRFKDLITL</sequence>
<keyword evidence="2" id="KW-1185">Reference proteome</keyword>
<dbReference type="Pfam" id="PF01904">
    <property type="entry name" value="DUF72"/>
    <property type="match status" value="1"/>
</dbReference>
<proteinExistence type="predicted"/>
<gene>
    <name evidence="1" type="ORF">G4V39_10905</name>
</gene>
<dbReference type="InterPro" id="IPR002763">
    <property type="entry name" value="DUF72"/>
</dbReference>
<dbReference type="Gene3D" id="3.20.20.410">
    <property type="entry name" value="Protein of unknown function UPF0759"/>
    <property type="match status" value="1"/>
</dbReference>
<dbReference type="EMBL" id="CP048877">
    <property type="protein sequence ID" value="QIJ72755.1"/>
    <property type="molecule type" value="Genomic_DNA"/>
</dbReference>
<dbReference type="Proteomes" id="UP000502179">
    <property type="component" value="Chromosome"/>
</dbReference>
<protein>
    <submittedName>
        <fullName evidence="1">DUF72 domain-containing protein</fullName>
    </submittedName>
</protein>
<dbReference type="RefSeq" id="WP_166032970.1">
    <property type="nucleotide sequence ID" value="NZ_CP048877.1"/>
</dbReference>
<reference evidence="1 2" key="1">
    <citation type="submission" date="2020-02" db="EMBL/GenBank/DDBJ databases">
        <title>Genome analysis of Thermosulfuriphilus ammonigenes ST65T, an anaerobic thermophilic chemolithoautotrophic bacterium isolated from a deep-sea hydrothermal vent.</title>
        <authorList>
            <person name="Slobodkina G."/>
            <person name="Allioux M."/>
            <person name="Merkel A."/>
            <person name="Alain K."/>
            <person name="Jebbar M."/>
            <person name="Slobodkin A."/>
        </authorList>
    </citation>
    <scope>NUCLEOTIDE SEQUENCE [LARGE SCALE GENOMIC DNA]</scope>
    <source>
        <strain evidence="1 2">ST65</strain>
    </source>
</reference>
<evidence type="ECO:0000313" key="1">
    <source>
        <dbReference type="EMBL" id="QIJ72755.1"/>
    </source>
</evidence>
<dbReference type="SUPFAM" id="SSF117396">
    <property type="entry name" value="TM1631-like"/>
    <property type="match status" value="1"/>
</dbReference>
<name>A0A6G7PYI1_9BACT</name>
<dbReference type="KEGG" id="tav:G4V39_10905"/>